<reference evidence="2" key="1">
    <citation type="journal article" date="2020" name="Nature">
        <title>Giant virus diversity and host interactions through global metagenomics.</title>
        <authorList>
            <person name="Schulz F."/>
            <person name="Roux S."/>
            <person name="Paez-Espino D."/>
            <person name="Jungbluth S."/>
            <person name="Walsh D.A."/>
            <person name="Denef V.J."/>
            <person name="McMahon K.D."/>
            <person name="Konstantinidis K.T."/>
            <person name="Eloe-Fadrosh E.A."/>
            <person name="Kyrpides N.C."/>
            <person name="Woyke T."/>
        </authorList>
    </citation>
    <scope>NUCLEOTIDE SEQUENCE</scope>
    <source>
        <strain evidence="2">GVMAG-M-3300023179-86</strain>
    </source>
</reference>
<keyword evidence="1" id="KW-1133">Transmembrane helix</keyword>
<evidence type="ECO:0000256" key="1">
    <source>
        <dbReference type="SAM" id="Phobius"/>
    </source>
</evidence>
<evidence type="ECO:0000313" key="2">
    <source>
        <dbReference type="EMBL" id="QHT77277.1"/>
    </source>
</evidence>
<keyword evidence="1" id="KW-0472">Membrane</keyword>
<feature type="transmembrane region" description="Helical" evidence="1">
    <location>
        <begin position="70"/>
        <end position="90"/>
    </location>
</feature>
<dbReference type="AlphaFoldDB" id="A0A6C0HA37"/>
<proteinExistence type="predicted"/>
<feature type="transmembrane region" description="Helical" evidence="1">
    <location>
        <begin position="6"/>
        <end position="24"/>
    </location>
</feature>
<dbReference type="EMBL" id="MN739917">
    <property type="protein sequence ID" value="QHT77277.1"/>
    <property type="molecule type" value="Genomic_DNA"/>
</dbReference>
<sequence length="94" mass="10529">MDRTTIIVLVSLVVGVIAIVFFGMRSTTKTIDNTLQEARDKIRNDAKYNNVGIVGGSRSKSKTKPLRHHPYLTTTNAFLLFSGVFIGYILSHFR</sequence>
<organism evidence="2">
    <name type="scientific">viral metagenome</name>
    <dbReference type="NCBI Taxonomy" id="1070528"/>
    <lineage>
        <taxon>unclassified sequences</taxon>
        <taxon>metagenomes</taxon>
        <taxon>organismal metagenomes</taxon>
    </lineage>
</organism>
<name>A0A6C0HA37_9ZZZZ</name>
<keyword evidence="1" id="KW-0812">Transmembrane</keyword>
<accession>A0A6C0HA37</accession>
<protein>
    <submittedName>
        <fullName evidence="2">Uncharacterized protein</fullName>
    </submittedName>
</protein>